<dbReference type="GO" id="GO:0016747">
    <property type="term" value="F:acyltransferase activity, transferring groups other than amino-acyl groups"/>
    <property type="evidence" value="ECO:0007669"/>
    <property type="project" value="InterPro"/>
</dbReference>
<dbReference type="Pfam" id="PF00583">
    <property type="entry name" value="Acetyltransf_1"/>
    <property type="match status" value="1"/>
</dbReference>
<organism evidence="4 5">
    <name type="scientific">Paenibacillus oceani</name>
    <dbReference type="NCBI Taxonomy" id="2772510"/>
    <lineage>
        <taxon>Bacteria</taxon>
        <taxon>Bacillati</taxon>
        <taxon>Bacillota</taxon>
        <taxon>Bacilli</taxon>
        <taxon>Bacillales</taxon>
        <taxon>Paenibacillaceae</taxon>
        <taxon>Paenibacillus</taxon>
    </lineage>
</organism>
<reference evidence="4" key="1">
    <citation type="submission" date="2020-09" db="EMBL/GenBank/DDBJ databases">
        <title>A novel bacterium of genus Paenibacillus, isolated from South China Sea.</title>
        <authorList>
            <person name="Huang H."/>
            <person name="Mo K."/>
            <person name="Hu Y."/>
        </authorList>
    </citation>
    <scope>NUCLEOTIDE SEQUENCE</scope>
    <source>
        <strain evidence="4">IB182363</strain>
    </source>
</reference>
<dbReference type="AlphaFoldDB" id="A0A927H259"/>
<gene>
    <name evidence="4" type="ORF">IDH45_28375</name>
</gene>
<keyword evidence="5" id="KW-1185">Reference proteome</keyword>
<name>A0A927H259_9BACL</name>
<dbReference type="SUPFAM" id="SSF55729">
    <property type="entry name" value="Acyl-CoA N-acyltransferases (Nat)"/>
    <property type="match status" value="1"/>
</dbReference>
<dbReference type="InterPro" id="IPR000182">
    <property type="entry name" value="GNAT_dom"/>
</dbReference>
<dbReference type="Gene3D" id="3.40.630.30">
    <property type="match status" value="1"/>
</dbReference>
<dbReference type="CDD" id="cd04301">
    <property type="entry name" value="NAT_SF"/>
    <property type="match status" value="1"/>
</dbReference>
<dbReference type="Proteomes" id="UP000639396">
    <property type="component" value="Unassembled WGS sequence"/>
</dbReference>
<sequence length="134" mass="15252">MFAVEDAEALARLNREFNGGYRAVEHVRASLEGNRELVVLACLDDTVVGFVCAQWFTSFCYDHPYGEITEMYVQEHARRKGLAAGMISLLEEGLRERGVRSVKLLTGLTNERAIQVYQDSGYQKERELSLSKRF</sequence>
<proteinExistence type="predicted"/>
<evidence type="ECO:0000259" key="3">
    <source>
        <dbReference type="PROSITE" id="PS51186"/>
    </source>
</evidence>
<dbReference type="InterPro" id="IPR050832">
    <property type="entry name" value="Bact_Acetyltransf"/>
</dbReference>
<dbReference type="PANTHER" id="PTHR43877">
    <property type="entry name" value="AMINOALKYLPHOSPHONATE N-ACETYLTRANSFERASE-RELATED-RELATED"/>
    <property type="match status" value="1"/>
</dbReference>
<evidence type="ECO:0000313" key="4">
    <source>
        <dbReference type="EMBL" id="MBD2865906.1"/>
    </source>
</evidence>
<dbReference type="PROSITE" id="PS51186">
    <property type="entry name" value="GNAT"/>
    <property type="match status" value="1"/>
</dbReference>
<protein>
    <submittedName>
        <fullName evidence="4">GNAT family N-acetyltransferase</fullName>
    </submittedName>
</protein>
<feature type="domain" description="N-acetyltransferase" evidence="3">
    <location>
        <begin position="1"/>
        <end position="134"/>
    </location>
</feature>
<evidence type="ECO:0000256" key="2">
    <source>
        <dbReference type="ARBA" id="ARBA00023315"/>
    </source>
</evidence>
<dbReference type="InterPro" id="IPR016181">
    <property type="entry name" value="Acyl_CoA_acyltransferase"/>
</dbReference>
<evidence type="ECO:0000256" key="1">
    <source>
        <dbReference type="ARBA" id="ARBA00022679"/>
    </source>
</evidence>
<evidence type="ECO:0000313" key="5">
    <source>
        <dbReference type="Proteomes" id="UP000639396"/>
    </source>
</evidence>
<keyword evidence="1" id="KW-0808">Transferase</keyword>
<dbReference type="EMBL" id="JACXJA010000049">
    <property type="protein sequence ID" value="MBD2865906.1"/>
    <property type="molecule type" value="Genomic_DNA"/>
</dbReference>
<accession>A0A927H259</accession>
<keyword evidence="2" id="KW-0012">Acyltransferase</keyword>
<comment type="caution">
    <text evidence="4">The sequence shown here is derived from an EMBL/GenBank/DDBJ whole genome shotgun (WGS) entry which is preliminary data.</text>
</comment>
<dbReference type="PANTHER" id="PTHR43877:SF2">
    <property type="entry name" value="AMINOALKYLPHOSPHONATE N-ACETYLTRANSFERASE-RELATED"/>
    <property type="match status" value="1"/>
</dbReference>